<dbReference type="GO" id="GO:0004519">
    <property type="term" value="F:endonuclease activity"/>
    <property type="evidence" value="ECO:0007669"/>
    <property type="project" value="UniProtKB-KW"/>
</dbReference>
<gene>
    <name evidence="2" type="ORF">QIT00_22560</name>
</gene>
<sequence length="230" mass="26390">MSDRIQYTRELLAQAAAQCSNIDEVIAFFGTRPYKTLRRYLLRRFEYFGIDVSHFGYHGRLTRRSTRPTSGELRAAVSESVSLAQTLSHLGRPSNESQRAMVWQWIAEERLSTSHFLGQAHQRGKKAPNAKRPEEVLVRHDGRVRTNGVRLRRALREVGVPEECARCGTGPEWRGKPMTLEVDHINGDWSDDRRENLRLLCPNCHAITSTWCRGGRRQASGTRDPQRPVR</sequence>
<dbReference type="Proteomes" id="UP001237105">
    <property type="component" value="Unassembled WGS sequence"/>
</dbReference>
<dbReference type="RefSeq" id="WP_282537167.1">
    <property type="nucleotide sequence ID" value="NZ_JASCIS010000023.1"/>
</dbReference>
<evidence type="ECO:0000313" key="3">
    <source>
        <dbReference type="Proteomes" id="UP001237105"/>
    </source>
</evidence>
<keyword evidence="2" id="KW-0540">Nuclease</keyword>
<dbReference type="EMBL" id="JASCIS010000023">
    <property type="protein sequence ID" value="MDI3421301.1"/>
    <property type="molecule type" value="Genomic_DNA"/>
</dbReference>
<evidence type="ECO:0000313" key="2">
    <source>
        <dbReference type="EMBL" id="MDI3421301.1"/>
    </source>
</evidence>
<comment type="caution">
    <text evidence="2">The sequence shown here is derived from an EMBL/GenBank/DDBJ whole genome shotgun (WGS) entry which is preliminary data.</text>
</comment>
<reference evidence="2 3" key="1">
    <citation type="submission" date="2023-05" db="EMBL/GenBank/DDBJ databases">
        <title>Draft genome sequence of Streptomyces sp. B-S-A12 isolated from a cave soil in Thailand.</title>
        <authorList>
            <person name="Chamroensaksri N."/>
            <person name="Muangham S."/>
        </authorList>
    </citation>
    <scope>NUCLEOTIDE SEQUENCE [LARGE SCALE GENOMIC DNA]</scope>
    <source>
        <strain evidence="2 3">B-S-A12</strain>
    </source>
</reference>
<dbReference type="InterPro" id="IPR002711">
    <property type="entry name" value="HNH"/>
</dbReference>
<accession>A0ABT6T0D9</accession>
<keyword evidence="2" id="KW-0255">Endonuclease</keyword>
<dbReference type="Pfam" id="PF01844">
    <property type="entry name" value="HNH"/>
    <property type="match status" value="1"/>
</dbReference>
<dbReference type="CDD" id="cd00085">
    <property type="entry name" value="HNHc"/>
    <property type="match status" value="1"/>
</dbReference>
<feature type="domain" description="HNH" evidence="1">
    <location>
        <begin position="164"/>
        <end position="205"/>
    </location>
</feature>
<evidence type="ECO:0000259" key="1">
    <source>
        <dbReference type="Pfam" id="PF01844"/>
    </source>
</evidence>
<keyword evidence="2" id="KW-0378">Hydrolase</keyword>
<name>A0ABT6T0D9_9ACTN</name>
<keyword evidence="3" id="KW-1185">Reference proteome</keyword>
<proteinExistence type="predicted"/>
<dbReference type="InterPro" id="IPR003615">
    <property type="entry name" value="HNH_nuc"/>
</dbReference>
<protein>
    <submittedName>
        <fullName evidence="2">HNH endonuclease signature motif containing protein</fullName>
    </submittedName>
</protein>
<organism evidence="2 3">
    <name type="scientific">Streptomyces luteolus</name>
    <dbReference type="NCBI Taxonomy" id="3043615"/>
    <lineage>
        <taxon>Bacteria</taxon>
        <taxon>Bacillati</taxon>
        <taxon>Actinomycetota</taxon>
        <taxon>Actinomycetes</taxon>
        <taxon>Kitasatosporales</taxon>
        <taxon>Streptomycetaceae</taxon>
        <taxon>Streptomyces</taxon>
    </lineage>
</organism>